<evidence type="ECO:0000313" key="2">
    <source>
        <dbReference type="EMBL" id="MCW3167414.1"/>
    </source>
</evidence>
<proteinExistence type="predicted"/>
<keyword evidence="1" id="KW-1133">Transmembrane helix</keyword>
<feature type="transmembrane region" description="Helical" evidence="1">
    <location>
        <begin position="150"/>
        <end position="174"/>
    </location>
</feature>
<feature type="transmembrane region" description="Helical" evidence="1">
    <location>
        <begin position="32"/>
        <end position="49"/>
    </location>
</feature>
<feature type="transmembrane region" description="Helical" evidence="1">
    <location>
        <begin position="85"/>
        <end position="104"/>
    </location>
</feature>
<feature type="transmembrane region" description="Helical" evidence="1">
    <location>
        <begin position="116"/>
        <end position="138"/>
    </location>
</feature>
<keyword evidence="1" id="KW-0472">Membrane</keyword>
<keyword evidence="3" id="KW-1185">Reference proteome</keyword>
<feature type="transmembrane region" description="Helical" evidence="1">
    <location>
        <begin position="61"/>
        <end position="78"/>
    </location>
</feature>
<organism evidence="2 3">
    <name type="scientific">Chryseobacterium kimseyorum</name>
    <dbReference type="NCBI Taxonomy" id="2984028"/>
    <lineage>
        <taxon>Bacteria</taxon>
        <taxon>Pseudomonadati</taxon>
        <taxon>Bacteroidota</taxon>
        <taxon>Flavobacteriia</taxon>
        <taxon>Flavobacteriales</taxon>
        <taxon>Weeksellaceae</taxon>
        <taxon>Chryseobacterium group</taxon>
        <taxon>Chryseobacterium</taxon>
    </lineage>
</organism>
<accession>A0ABT3HUH2</accession>
<reference evidence="2" key="1">
    <citation type="submission" date="2022-10" db="EMBL/GenBank/DDBJ databases">
        <title>Chryseobacterium babae sp. nov. isolated from the gut of the beetle Oryctes rhinoceros, and Chryseobacterium kimseyorum sp. nov., isolated from a stick insect rearing cage.</title>
        <authorList>
            <person name="Shelomi M."/>
            <person name="Han C.-J."/>
            <person name="Chen W.-M."/>
            <person name="Chen H.-K."/>
            <person name="Liaw S.-J."/>
            <person name="Muhle E."/>
            <person name="Clermont D."/>
        </authorList>
    </citation>
    <scope>NUCLEOTIDE SEQUENCE</scope>
    <source>
        <strain evidence="2">09-1422</strain>
    </source>
</reference>
<dbReference type="RefSeq" id="WP_264748701.1">
    <property type="nucleotide sequence ID" value="NZ_JAPDHW010000002.1"/>
</dbReference>
<name>A0ABT3HUH2_9FLAO</name>
<gene>
    <name evidence="2" type="ORF">OMO38_02630</name>
</gene>
<evidence type="ECO:0000256" key="1">
    <source>
        <dbReference type="SAM" id="Phobius"/>
    </source>
</evidence>
<protein>
    <submittedName>
        <fullName evidence="2">Uncharacterized protein</fullName>
    </submittedName>
</protein>
<dbReference type="Proteomes" id="UP001163731">
    <property type="component" value="Unassembled WGS sequence"/>
</dbReference>
<sequence>MWVGIVYKVLLFFPLVKAGVLGWKYKYSAQNYLFFYFLITATNEWVSFVRDWYNPDVKVGLQYNLYFIFCIIFFSIYLKEHFLGWIGKISLILTFLSLSYILFFTTFHGQEFDKKIGIIIIIFYILNSLLWFYQKIAFFDEYKITDDPAFWIFTALLMWSCFFLFRVTPMFYFAKEDNEFLQFLRVGQNVINVVMYLLFYIALLKFENKLKHTTYAG</sequence>
<dbReference type="EMBL" id="JAPDHW010000002">
    <property type="protein sequence ID" value="MCW3167414.1"/>
    <property type="molecule type" value="Genomic_DNA"/>
</dbReference>
<evidence type="ECO:0000313" key="3">
    <source>
        <dbReference type="Proteomes" id="UP001163731"/>
    </source>
</evidence>
<keyword evidence="1" id="KW-0812">Transmembrane</keyword>
<comment type="caution">
    <text evidence="2">The sequence shown here is derived from an EMBL/GenBank/DDBJ whole genome shotgun (WGS) entry which is preliminary data.</text>
</comment>
<feature type="transmembrane region" description="Helical" evidence="1">
    <location>
        <begin position="186"/>
        <end position="204"/>
    </location>
</feature>
<feature type="transmembrane region" description="Helical" evidence="1">
    <location>
        <begin position="6"/>
        <end position="25"/>
    </location>
</feature>